<proteinExistence type="predicted"/>
<protein>
    <recommendedName>
        <fullName evidence="3">Addiction module protein</fullName>
    </recommendedName>
</protein>
<keyword evidence="2" id="KW-1185">Reference proteome</keyword>
<evidence type="ECO:0000313" key="1">
    <source>
        <dbReference type="EMBL" id="KOH46211.1"/>
    </source>
</evidence>
<evidence type="ECO:0000313" key="2">
    <source>
        <dbReference type="Proteomes" id="UP000036958"/>
    </source>
</evidence>
<gene>
    <name evidence="1" type="ORF">NC99_09890</name>
</gene>
<organism evidence="1 2">
    <name type="scientific">Sunxiuqinia dokdonensis</name>
    <dbReference type="NCBI Taxonomy" id="1409788"/>
    <lineage>
        <taxon>Bacteria</taxon>
        <taxon>Pseudomonadati</taxon>
        <taxon>Bacteroidota</taxon>
        <taxon>Bacteroidia</taxon>
        <taxon>Marinilabiliales</taxon>
        <taxon>Prolixibacteraceae</taxon>
        <taxon>Sunxiuqinia</taxon>
    </lineage>
</organism>
<dbReference type="OrthoDB" id="1122071at2"/>
<comment type="caution">
    <text evidence="1">The sequence shown here is derived from an EMBL/GenBank/DDBJ whole genome shotgun (WGS) entry which is preliminary data.</text>
</comment>
<dbReference type="AlphaFoldDB" id="A0A0L8VCP1"/>
<sequence length="76" mass="9039">MNLESRKLNLINWISSLQEDEVLSKLEKIQEQKADWWNQISEEDKTAINEGLGQLDQGEFLTRDQVKTKIKERFNF</sequence>
<accession>A0A0L8VCP1</accession>
<dbReference type="Proteomes" id="UP000036958">
    <property type="component" value="Unassembled WGS sequence"/>
</dbReference>
<dbReference type="RefSeq" id="WP_053180287.1">
    <property type="nucleotide sequence ID" value="NZ_LGIA01000041.1"/>
</dbReference>
<dbReference type="EMBL" id="LGIA01000041">
    <property type="protein sequence ID" value="KOH46211.1"/>
    <property type="molecule type" value="Genomic_DNA"/>
</dbReference>
<dbReference type="STRING" id="1409788.NC99_09890"/>
<evidence type="ECO:0008006" key="3">
    <source>
        <dbReference type="Google" id="ProtNLM"/>
    </source>
</evidence>
<reference evidence="2" key="1">
    <citation type="submission" date="2015-07" db="EMBL/GenBank/DDBJ databases">
        <title>Genome sequencing of Sunxiuqinia dokdonensis strain SK.</title>
        <authorList>
            <person name="Ahn S."/>
            <person name="Kim B.-C."/>
        </authorList>
    </citation>
    <scope>NUCLEOTIDE SEQUENCE [LARGE SCALE GENOMIC DNA]</scope>
    <source>
        <strain evidence="2">SK</strain>
    </source>
</reference>
<name>A0A0L8VCP1_9BACT</name>